<reference evidence="3" key="2">
    <citation type="journal article" date="2024" name="Plant">
        <title>Genomic evolution and insights into agronomic trait innovations of Sesamum species.</title>
        <authorList>
            <person name="Miao H."/>
            <person name="Wang L."/>
            <person name="Qu L."/>
            <person name="Liu H."/>
            <person name="Sun Y."/>
            <person name="Le M."/>
            <person name="Wang Q."/>
            <person name="Wei S."/>
            <person name="Zheng Y."/>
            <person name="Lin W."/>
            <person name="Duan Y."/>
            <person name="Cao H."/>
            <person name="Xiong S."/>
            <person name="Wang X."/>
            <person name="Wei L."/>
            <person name="Li C."/>
            <person name="Ma Q."/>
            <person name="Ju M."/>
            <person name="Zhao R."/>
            <person name="Li G."/>
            <person name="Mu C."/>
            <person name="Tian Q."/>
            <person name="Mei H."/>
            <person name="Zhang T."/>
            <person name="Gao T."/>
            <person name="Zhang H."/>
        </authorList>
    </citation>
    <scope>NUCLEOTIDE SEQUENCE</scope>
    <source>
        <strain evidence="3">G02</strain>
    </source>
</reference>
<evidence type="ECO:0000256" key="1">
    <source>
        <dbReference type="SAM" id="Phobius"/>
    </source>
</evidence>
<dbReference type="SUPFAM" id="SSF56672">
    <property type="entry name" value="DNA/RNA polymerases"/>
    <property type="match status" value="1"/>
</dbReference>
<proteinExistence type="predicted"/>
<dbReference type="InterPro" id="IPR043502">
    <property type="entry name" value="DNA/RNA_pol_sf"/>
</dbReference>
<evidence type="ECO:0000259" key="2">
    <source>
        <dbReference type="PROSITE" id="PS50878"/>
    </source>
</evidence>
<name>A0AAW2UAG9_SESRA</name>
<sequence>MHKSWGKAGHVSLKLDVSKAYNRVKWSFLKRVLIKLGFHRKIVSLIMTCVTTVSFSFILNGEQFRSLRPEQRLRQGDPLSPYLFLLCAEAFSNMISRAETEGHIEGVVDSRTPKISHLLFADDTLIFCQATPDALHCVKDILSEFEATTGVFSENVEASSRTVLADILNFEVATKHEKYLGLPTVVSRSKREVFDGIKSHI</sequence>
<comment type="caution">
    <text evidence="3">The sequence shown here is derived from an EMBL/GenBank/DDBJ whole genome shotgun (WGS) entry which is preliminary data.</text>
</comment>
<reference evidence="3" key="1">
    <citation type="submission" date="2020-06" db="EMBL/GenBank/DDBJ databases">
        <authorList>
            <person name="Li T."/>
            <person name="Hu X."/>
            <person name="Zhang T."/>
            <person name="Song X."/>
            <person name="Zhang H."/>
            <person name="Dai N."/>
            <person name="Sheng W."/>
            <person name="Hou X."/>
            <person name="Wei L."/>
        </authorList>
    </citation>
    <scope>NUCLEOTIDE SEQUENCE</scope>
    <source>
        <strain evidence="3">G02</strain>
        <tissue evidence="3">Leaf</tissue>
    </source>
</reference>
<dbReference type="EMBL" id="JACGWJ010000006">
    <property type="protein sequence ID" value="KAL0413922.1"/>
    <property type="molecule type" value="Genomic_DNA"/>
</dbReference>
<organism evidence="3">
    <name type="scientific">Sesamum radiatum</name>
    <name type="common">Black benniseed</name>
    <dbReference type="NCBI Taxonomy" id="300843"/>
    <lineage>
        <taxon>Eukaryota</taxon>
        <taxon>Viridiplantae</taxon>
        <taxon>Streptophyta</taxon>
        <taxon>Embryophyta</taxon>
        <taxon>Tracheophyta</taxon>
        <taxon>Spermatophyta</taxon>
        <taxon>Magnoliopsida</taxon>
        <taxon>eudicotyledons</taxon>
        <taxon>Gunneridae</taxon>
        <taxon>Pentapetalae</taxon>
        <taxon>asterids</taxon>
        <taxon>lamiids</taxon>
        <taxon>Lamiales</taxon>
        <taxon>Pedaliaceae</taxon>
        <taxon>Sesamum</taxon>
    </lineage>
</organism>
<dbReference type="AlphaFoldDB" id="A0AAW2UAG9"/>
<dbReference type="Pfam" id="PF00078">
    <property type="entry name" value="RVT_1"/>
    <property type="match status" value="1"/>
</dbReference>
<feature type="domain" description="Reverse transcriptase" evidence="2">
    <location>
        <begin position="1"/>
        <end position="184"/>
    </location>
</feature>
<dbReference type="PROSITE" id="PS50878">
    <property type="entry name" value="RT_POL"/>
    <property type="match status" value="1"/>
</dbReference>
<keyword evidence="1" id="KW-1133">Transmembrane helix</keyword>
<dbReference type="PANTHER" id="PTHR33116">
    <property type="entry name" value="REVERSE TRANSCRIPTASE ZINC-BINDING DOMAIN-CONTAINING PROTEIN-RELATED-RELATED"/>
    <property type="match status" value="1"/>
</dbReference>
<evidence type="ECO:0000313" key="3">
    <source>
        <dbReference type="EMBL" id="KAL0413922.1"/>
    </source>
</evidence>
<protein>
    <submittedName>
        <fullName evidence="3">Mitochondrial protein</fullName>
    </submittedName>
</protein>
<gene>
    <name evidence="3" type="ORF">Sradi_1593900</name>
</gene>
<accession>A0AAW2UAG9</accession>
<feature type="transmembrane region" description="Helical" evidence="1">
    <location>
        <begin position="42"/>
        <end position="59"/>
    </location>
</feature>
<keyword evidence="1" id="KW-0472">Membrane</keyword>
<keyword evidence="1" id="KW-0812">Transmembrane</keyword>
<dbReference type="InterPro" id="IPR000477">
    <property type="entry name" value="RT_dom"/>
</dbReference>
<dbReference type="PANTHER" id="PTHR33116:SF86">
    <property type="entry name" value="REVERSE TRANSCRIPTASE DOMAIN-CONTAINING PROTEIN"/>
    <property type="match status" value="1"/>
</dbReference>